<name>A0A0F4EPJ3_9MYCO</name>
<dbReference type="PATRIC" id="fig|480418.6.peg.4549"/>
<sequence length="50" mass="5389">MIGPVDDPNVVKLLAFAVSHGDGQLNQAIELYRGDEPVVDLSVRSPSNVR</sequence>
<evidence type="ECO:0000313" key="2">
    <source>
        <dbReference type="Proteomes" id="UP000053699"/>
    </source>
</evidence>
<dbReference type="Proteomes" id="UP000053699">
    <property type="component" value="Unassembled WGS sequence"/>
</dbReference>
<dbReference type="EMBL" id="JRPY01000093">
    <property type="protein sequence ID" value="KJX74744.1"/>
    <property type="molecule type" value="Genomic_DNA"/>
</dbReference>
<evidence type="ECO:0000313" key="1">
    <source>
        <dbReference type="EMBL" id="KJX74744.1"/>
    </source>
</evidence>
<keyword evidence="2" id="KW-1185">Reference proteome</keyword>
<gene>
    <name evidence="1" type="ORF">MLPM_2176</name>
</gene>
<comment type="caution">
    <text evidence="1">The sequence shown here is derived from an EMBL/GenBank/DDBJ whole genome shotgun (WGS) entry which is preliminary data.</text>
</comment>
<reference evidence="1 2" key="1">
    <citation type="journal article" date="2015" name="Proc. Natl. Acad. Sci. U.S.A.">
        <title>Insight into the evolution and origin of leprosy bacilli from the genome sequence of Mycobacterium lepromatosis.</title>
        <authorList>
            <person name="Singh P."/>
            <person name="Benjak A."/>
            <person name="Schuenemann V.J."/>
            <person name="Herbig A."/>
            <person name="Avanzi C."/>
            <person name="Busso P."/>
            <person name="Nieselt K."/>
            <person name="Krause J."/>
            <person name="Vera-Cabrera L."/>
            <person name="Cole S.T."/>
        </authorList>
    </citation>
    <scope>NUCLEOTIDE SEQUENCE [LARGE SCALE GENOMIC DNA]</scope>
    <source>
        <strain evidence="1 2">Mx1-22A</strain>
    </source>
</reference>
<proteinExistence type="predicted"/>
<accession>A0A0F4EPJ3</accession>
<protein>
    <submittedName>
        <fullName evidence="1">Uncharacterized protein</fullName>
    </submittedName>
</protein>
<dbReference type="AlphaFoldDB" id="A0A0F4EPJ3"/>
<dbReference type="RefSeq" id="WP_236685164.1">
    <property type="nucleotide sequence ID" value="NZ_CP083405.1"/>
</dbReference>
<organism evidence="1 2">
    <name type="scientific">Mycobacterium lepromatosis</name>
    <dbReference type="NCBI Taxonomy" id="480418"/>
    <lineage>
        <taxon>Bacteria</taxon>
        <taxon>Bacillati</taxon>
        <taxon>Actinomycetota</taxon>
        <taxon>Actinomycetes</taxon>
        <taxon>Mycobacteriales</taxon>
        <taxon>Mycobacteriaceae</taxon>
        <taxon>Mycobacterium</taxon>
    </lineage>
</organism>